<organism evidence="8 9">
    <name type="scientific">Dorea ammoniilytica</name>
    <dbReference type="NCBI Taxonomy" id="2981788"/>
    <lineage>
        <taxon>Bacteria</taxon>
        <taxon>Bacillati</taxon>
        <taxon>Bacillota</taxon>
        <taxon>Clostridia</taxon>
        <taxon>Lachnospirales</taxon>
        <taxon>Lachnospiraceae</taxon>
        <taxon>Dorea</taxon>
    </lineage>
</organism>
<dbReference type="PANTHER" id="PTHR30185:SF18">
    <property type="entry name" value="TRANSCRIPTIONAL REGULATOR MTLR"/>
    <property type="match status" value="1"/>
</dbReference>
<evidence type="ECO:0000256" key="3">
    <source>
        <dbReference type="ARBA" id="ARBA00023015"/>
    </source>
</evidence>
<evidence type="ECO:0000256" key="2">
    <source>
        <dbReference type="ARBA" id="ARBA00022737"/>
    </source>
</evidence>
<dbReference type="SUPFAM" id="SSF55804">
    <property type="entry name" value="Phoshotransferase/anion transport protein"/>
    <property type="match status" value="1"/>
</dbReference>
<keyword evidence="8" id="KW-0762">Sugar transport</keyword>
<dbReference type="SUPFAM" id="SSF52794">
    <property type="entry name" value="PTS system IIB component-like"/>
    <property type="match status" value="1"/>
</dbReference>
<dbReference type="InterPro" id="IPR013011">
    <property type="entry name" value="PTS_EIIB_2"/>
</dbReference>
<keyword evidence="3" id="KW-0805">Transcription regulation</keyword>
<keyword evidence="2" id="KW-0677">Repeat</keyword>
<accession>A0ABT2S5U9</accession>
<dbReference type="InterPro" id="IPR011608">
    <property type="entry name" value="PRD"/>
</dbReference>
<dbReference type="RefSeq" id="WP_262581465.1">
    <property type="nucleotide sequence ID" value="NZ_JAOQJV010000007.1"/>
</dbReference>
<dbReference type="PROSITE" id="PS51372">
    <property type="entry name" value="PRD_2"/>
    <property type="match status" value="2"/>
</dbReference>
<reference evidence="8 9" key="1">
    <citation type="journal article" date="2021" name="ISME Commun">
        <title>Automated analysis of genomic sequences facilitates high-throughput and comprehensive description of bacteria.</title>
        <authorList>
            <person name="Hitch T.C.A."/>
        </authorList>
    </citation>
    <scope>NUCLEOTIDE SEQUENCE [LARGE SCALE GENOMIC DNA]</scope>
    <source>
        <strain evidence="8 9">Sanger_02</strain>
    </source>
</reference>
<dbReference type="Gene3D" id="3.40.930.10">
    <property type="entry name" value="Mannitol-specific EII, Chain A"/>
    <property type="match status" value="1"/>
</dbReference>
<dbReference type="InterPro" id="IPR016152">
    <property type="entry name" value="PTrfase/Anion_transptr"/>
</dbReference>
<dbReference type="PROSITE" id="PS51094">
    <property type="entry name" value="PTS_EIIA_TYPE_2"/>
    <property type="match status" value="1"/>
</dbReference>
<evidence type="ECO:0000313" key="9">
    <source>
        <dbReference type="Proteomes" id="UP001207605"/>
    </source>
</evidence>
<dbReference type="CDD" id="cd05568">
    <property type="entry name" value="PTS_IIB_bgl_like"/>
    <property type="match status" value="1"/>
</dbReference>
<dbReference type="SUPFAM" id="SSF63520">
    <property type="entry name" value="PTS-regulatory domain, PRD"/>
    <property type="match status" value="2"/>
</dbReference>
<feature type="domain" description="PTS EIIA type-2" evidence="5">
    <location>
        <begin position="531"/>
        <end position="674"/>
    </location>
</feature>
<feature type="domain" description="PRD" evidence="7">
    <location>
        <begin position="303"/>
        <end position="410"/>
    </location>
</feature>
<dbReference type="Gene3D" id="1.10.1790.10">
    <property type="entry name" value="PRD domain"/>
    <property type="match status" value="1"/>
</dbReference>
<dbReference type="InterPro" id="IPR036095">
    <property type="entry name" value="PTS_EIIB-like_sf"/>
</dbReference>
<dbReference type="SUPFAM" id="SSF46785">
    <property type="entry name" value="Winged helix' DNA-binding domain"/>
    <property type="match status" value="1"/>
</dbReference>
<comment type="caution">
    <text evidence="8">The sequence shown here is derived from an EMBL/GenBank/DDBJ whole genome shotgun (WGS) entry which is preliminary data.</text>
</comment>
<sequence>MNRRSNKILRELILGSRQNVTELVEKYKVQERSIRADIRELNDSLIEYDLPVIQIGSDGEVFFDTDVRVDVHAFEKFICEHTFYTYFLSKNERAAVLVMILLNAKGYVTVEQLKETIGVSRTTLLRDLPEIKKWFEENKMELISQVHRGYIVNVPELDVRKGILKLLEVNGDDNEYETGYSLGAFWCLMVRQMDRMNIYNDIKQLIIQEEEEEQTFLSDYSFFEAVRELTLAVNRIHNNQIIPAYYEENWKNLRRSSKYEFSSNLFAVIEKRYSLEIPESEILYYAECLKGKSYLKDSKSNKANALDIRLLIAETLYHISNCFGIDFYLDFSLYDLLVAHMRSAVFRLQSGEMLKNPLKESLLQEYPEIFAIIRENVGSLEEYIGKEFSEDEMSFMVLYFASVLEKEKAESSKNSKIKVALVCETGRGTAQFMLAKLHTLDEMIDIVSVSSVHNTKEIQNSGAQMIVSTIPLESELPCVVVRSAILNTDDLLDVQRKVFELIEDDGDKEIPEMQLDVINPVESDIQGAFYNLLSQDRVMVDYEADDWEDAVRQSGILLRDSGAVTDAYVDAMVENIKENGPYVVIWPGTALPHADCLEGVKQEAASLLRLKKPVDFHHESNDPVRYLIGISIQSAESINSALYDVMMIFGNEKIKHMLDRMPTAEELLHAINSLKTVK</sequence>
<feature type="domain" description="PTS EIIB type-2" evidence="6">
    <location>
        <begin position="417"/>
        <end position="506"/>
    </location>
</feature>
<dbReference type="InterPro" id="IPR036634">
    <property type="entry name" value="PRD_sf"/>
</dbReference>
<dbReference type="InterPro" id="IPR036388">
    <property type="entry name" value="WH-like_DNA-bd_sf"/>
</dbReference>
<dbReference type="InterPro" id="IPR013196">
    <property type="entry name" value="HTH_11"/>
</dbReference>
<dbReference type="PROSITE" id="PS51099">
    <property type="entry name" value="PTS_EIIB_TYPE_2"/>
    <property type="match status" value="1"/>
</dbReference>
<evidence type="ECO:0000256" key="1">
    <source>
        <dbReference type="ARBA" id="ARBA00022679"/>
    </source>
</evidence>
<evidence type="ECO:0000313" key="8">
    <source>
        <dbReference type="EMBL" id="MCU6699975.1"/>
    </source>
</evidence>
<evidence type="ECO:0000259" key="7">
    <source>
        <dbReference type="PROSITE" id="PS51372"/>
    </source>
</evidence>
<dbReference type="Pfam" id="PF00874">
    <property type="entry name" value="PRD"/>
    <property type="match status" value="1"/>
</dbReference>
<protein>
    <submittedName>
        <fullName evidence="8">PTS sugar transporter subunit IIA</fullName>
    </submittedName>
</protein>
<keyword evidence="8" id="KW-0813">Transport</keyword>
<dbReference type="CDD" id="cd00211">
    <property type="entry name" value="PTS_IIA_fru"/>
    <property type="match status" value="1"/>
</dbReference>
<evidence type="ECO:0000259" key="6">
    <source>
        <dbReference type="PROSITE" id="PS51099"/>
    </source>
</evidence>
<evidence type="ECO:0000259" key="5">
    <source>
        <dbReference type="PROSITE" id="PS51094"/>
    </source>
</evidence>
<dbReference type="InterPro" id="IPR002178">
    <property type="entry name" value="PTS_EIIA_type-2_dom"/>
</dbReference>
<dbReference type="Gene3D" id="1.10.10.10">
    <property type="entry name" value="Winged helix-like DNA-binding domain superfamily/Winged helix DNA-binding domain"/>
    <property type="match status" value="1"/>
</dbReference>
<dbReference type="InterPro" id="IPR050661">
    <property type="entry name" value="BglG_antiterminators"/>
</dbReference>
<keyword evidence="4" id="KW-0804">Transcription</keyword>
<keyword evidence="9" id="KW-1185">Reference proteome</keyword>
<dbReference type="EMBL" id="JAOQJV010000007">
    <property type="protein sequence ID" value="MCU6699975.1"/>
    <property type="molecule type" value="Genomic_DNA"/>
</dbReference>
<name>A0ABT2S5U9_9FIRM</name>
<dbReference type="Pfam" id="PF00359">
    <property type="entry name" value="PTS_EIIA_2"/>
    <property type="match status" value="1"/>
</dbReference>
<feature type="domain" description="PRD" evidence="7">
    <location>
        <begin position="193"/>
        <end position="299"/>
    </location>
</feature>
<proteinExistence type="predicted"/>
<dbReference type="Proteomes" id="UP001207605">
    <property type="component" value="Unassembled WGS sequence"/>
</dbReference>
<evidence type="ECO:0000256" key="4">
    <source>
        <dbReference type="ARBA" id="ARBA00023163"/>
    </source>
</evidence>
<dbReference type="Pfam" id="PF08279">
    <property type="entry name" value="HTH_11"/>
    <property type="match status" value="1"/>
</dbReference>
<dbReference type="InterPro" id="IPR036390">
    <property type="entry name" value="WH_DNA-bd_sf"/>
</dbReference>
<keyword evidence="1" id="KW-0808">Transferase</keyword>
<gene>
    <name evidence="8" type="ORF">OCV65_06995</name>
</gene>
<dbReference type="PANTHER" id="PTHR30185">
    <property type="entry name" value="CRYPTIC BETA-GLUCOSIDE BGL OPERON ANTITERMINATOR"/>
    <property type="match status" value="1"/>
</dbReference>